<keyword evidence="2" id="KW-0012">Acyltransferase</keyword>
<gene>
    <name evidence="2" type="primary">dapH_2</name>
    <name evidence="2" type="ORF">SPMU_32750</name>
</gene>
<dbReference type="OrthoDB" id="9815592at2"/>
<keyword evidence="2" id="KW-0808">Transferase</keyword>
<dbReference type="GO" id="GO:0047200">
    <property type="term" value="F:tetrahydrodipicolinate N-acetyltransferase activity"/>
    <property type="evidence" value="ECO:0007669"/>
    <property type="project" value="UniProtKB-EC"/>
</dbReference>
<dbReference type="EMBL" id="NBBJ01000007">
    <property type="protein sequence ID" value="OWK28030.1"/>
    <property type="molecule type" value="Genomic_DNA"/>
</dbReference>
<evidence type="ECO:0000256" key="1">
    <source>
        <dbReference type="ARBA" id="ARBA00007274"/>
    </source>
</evidence>
<evidence type="ECO:0000313" key="3">
    <source>
        <dbReference type="Proteomes" id="UP000197783"/>
    </source>
</evidence>
<dbReference type="SUPFAM" id="SSF51161">
    <property type="entry name" value="Trimeric LpxA-like enzymes"/>
    <property type="match status" value="1"/>
</dbReference>
<reference evidence="2 3" key="1">
    <citation type="submission" date="2017-03" db="EMBL/GenBank/DDBJ databases">
        <title>Genome sequence of Sphingomonas mucosissima DSM 17494.</title>
        <authorList>
            <person name="Poehlein A."/>
            <person name="Wuebbeler J.H."/>
            <person name="Steinbuechel A."/>
            <person name="Daniel R."/>
        </authorList>
    </citation>
    <scope>NUCLEOTIDE SEQUENCE [LARGE SCALE GENOMIC DNA]</scope>
    <source>
        <strain evidence="2 3">DSM 17494</strain>
    </source>
</reference>
<dbReference type="InterPro" id="IPR011004">
    <property type="entry name" value="Trimer_LpxA-like_sf"/>
</dbReference>
<dbReference type="EC" id="2.3.1.89" evidence="2"/>
<evidence type="ECO:0000313" key="2">
    <source>
        <dbReference type="EMBL" id="OWK28030.1"/>
    </source>
</evidence>
<dbReference type="PANTHER" id="PTHR43300">
    <property type="entry name" value="ACETYLTRANSFERASE"/>
    <property type="match status" value="1"/>
</dbReference>
<comment type="caution">
    <text evidence="2">The sequence shown here is derived from an EMBL/GenBank/DDBJ whole genome shotgun (WGS) entry which is preliminary data.</text>
</comment>
<sequence>MQVEPGVFIELNASILQERRLGENAIIGAGAVVTRDVSAGETVVGVPARPVEQSKV</sequence>
<dbReference type="AlphaFoldDB" id="A0A245ZE56"/>
<dbReference type="InterPro" id="IPR050179">
    <property type="entry name" value="Trans_hexapeptide_repeat"/>
</dbReference>
<keyword evidence="3" id="KW-1185">Reference proteome</keyword>
<proteinExistence type="inferred from homology"/>
<dbReference type="Gene3D" id="2.160.10.10">
    <property type="entry name" value="Hexapeptide repeat proteins"/>
    <property type="match status" value="1"/>
</dbReference>
<organism evidence="2 3">
    <name type="scientific">Sphingomonas mucosissima</name>
    <dbReference type="NCBI Taxonomy" id="370959"/>
    <lineage>
        <taxon>Bacteria</taxon>
        <taxon>Pseudomonadati</taxon>
        <taxon>Pseudomonadota</taxon>
        <taxon>Alphaproteobacteria</taxon>
        <taxon>Sphingomonadales</taxon>
        <taxon>Sphingomonadaceae</taxon>
        <taxon>Sphingomonas</taxon>
    </lineage>
</organism>
<accession>A0A245ZE56</accession>
<dbReference type="PANTHER" id="PTHR43300:SF7">
    <property type="entry name" value="UDP-N-ACETYLBACILLOSAMINE N-ACETYLTRANSFERASE"/>
    <property type="match status" value="1"/>
</dbReference>
<dbReference type="Proteomes" id="UP000197783">
    <property type="component" value="Unassembled WGS sequence"/>
</dbReference>
<name>A0A245ZE56_9SPHN</name>
<comment type="similarity">
    <text evidence="1">Belongs to the transferase hexapeptide repeat family.</text>
</comment>
<protein>
    <submittedName>
        <fullName evidence="2">2,3,4,5-tetrahydropyridine-2,6-dicarboxylate N-acetyltransferase</fullName>
        <ecNumber evidence="2">2.3.1.89</ecNumber>
    </submittedName>
</protein>